<accession>A0A506UFL7</accession>
<evidence type="ECO:0000256" key="2">
    <source>
        <dbReference type="ARBA" id="ARBA00001997"/>
    </source>
</evidence>
<evidence type="ECO:0000256" key="3">
    <source>
        <dbReference type="ARBA" id="ARBA00012098"/>
    </source>
</evidence>
<comment type="pathway">
    <text evidence="7">Carbohydrate biosynthesis; dTDP-L-rhamnose biosynthesis.</text>
</comment>
<evidence type="ECO:0000256" key="1">
    <source>
        <dbReference type="ARBA" id="ARBA00001298"/>
    </source>
</evidence>
<dbReference type="RefSeq" id="WP_141165776.1">
    <property type="nucleotide sequence ID" value="NZ_VHLH01000005.1"/>
</dbReference>
<dbReference type="InterPro" id="IPR011051">
    <property type="entry name" value="RmlC_Cupin_sf"/>
</dbReference>
<gene>
    <name evidence="9" type="primary">rfbC</name>
    <name evidence="9" type="ORF">FJU11_04205</name>
</gene>
<dbReference type="EC" id="5.1.3.13" evidence="3 7"/>
<sequence>MLEIRPTAIPEVLELEPRRFSDPRGFFGETFNRDRFREAGITIDWMQDNQSLSREPFTLRGLHFQAPPFAQDKLVRVLKGRVFDVAVDIREGSASFGQWVGRELSAEAFNQLLVPKGFAHGFLTLEADTEVLYKVSAPYSREHDRSIRWDDPAFAIDWPNGGNAPVLSDKDSEAPTLAEAGSPFSIGDLQT</sequence>
<evidence type="ECO:0000256" key="6">
    <source>
        <dbReference type="PIRSR" id="PIRSR600888-3"/>
    </source>
</evidence>
<evidence type="ECO:0000313" key="10">
    <source>
        <dbReference type="Proteomes" id="UP000320314"/>
    </source>
</evidence>
<dbReference type="GO" id="GO:0000271">
    <property type="term" value="P:polysaccharide biosynthetic process"/>
    <property type="evidence" value="ECO:0007669"/>
    <property type="project" value="TreeGrafter"/>
</dbReference>
<reference evidence="9 10" key="1">
    <citation type="submission" date="2019-06" db="EMBL/GenBank/DDBJ databases">
        <authorList>
            <person name="Li M."/>
        </authorList>
    </citation>
    <scope>NUCLEOTIDE SEQUENCE [LARGE SCALE GENOMIC DNA]</scope>
    <source>
        <strain evidence="9 10">BGMRC6574</strain>
    </source>
</reference>
<evidence type="ECO:0000256" key="7">
    <source>
        <dbReference type="RuleBase" id="RU364069"/>
    </source>
</evidence>
<evidence type="ECO:0000256" key="5">
    <source>
        <dbReference type="PIRSR" id="PIRSR600888-1"/>
    </source>
</evidence>
<dbReference type="NCBIfam" id="TIGR01221">
    <property type="entry name" value="rmlC"/>
    <property type="match status" value="1"/>
</dbReference>
<dbReference type="AlphaFoldDB" id="A0A506UFL7"/>
<evidence type="ECO:0000313" key="9">
    <source>
        <dbReference type="EMBL" id="TPW30637.1"/>
    </source>
</evidence>
<keyword evidence="10" id="KW-1185">Reference proteome</keyword>
<dbReference type="Gene3D" id="2.60.120.10">
    <property type="entry name" value="Jelly Rolls"/>
    <property type="match status" value="1"/>
</dbReference>
<evidence type="ECO:0000256" key="4">
    <source>
        <dbReference type="ARBA" id="ARBA00019595"/>
    </source>
</evidence>
<dbReference type="GO" id="GO:0008830">
    <property type="term" value="F:dTDP-4-dehydrorhamnose 3,5-epimerase activity"/>
    <property type="evidence" value="ECO:0007669"/>
    <property type="project" value="UniProtKB-UniRule"/>
</dbReference>
<dbReference type="SUPFAM" id="SSF51182">
    <property type="entry name" value="RmlC-like cupins"/>
    <property type="match status" value="1"/>
</dbReference>
<feature type="site" description="Participates in a stacking interaction with the thymidine ring of dTDP-4-oxo-6-deoxyglucose" evidence="6">
    <location>
        <position position="139"/>
    </location>
</feature>
<organism evidence="9 10">
    <name type="scientific">Pararhizobium mangrovi</name>
    <dbReference type="NCBI Taxonomy" id="2590452"/>
    <lineage>
        <taxon>Bacteria</taxon>
        <taxon>Pseudomonadati</taxon>
        <taxon>Pseudomonadota</taxon>
        <taxon>Alphaproteobacteria</taxon>
        <taxon>Hyphomicrobiales</taxon>
        <taxon>Rhizobiaceae</taxon>
        <taxon>Rhizobium/Agrobacterium group</taxon>
        <taxon>Pararhizobium</taxon>
    </lineage>
</organism>
<dbReference type="PANTHER" id="PTHR21047:SF2">
    <property type="entry name" value="THYMIDINE DIPHOSPHO-4-KETO-RHAMNOSE 3,5-EPIMERASE"/>
    <property type="match status" value="1"/>
</dbReference>
<protein>
    <recommendedName>
        <fullName evidence="4 7">dTDP-4-dehydrorhamnose 3,5-epimerase</fullName>
        <ecNumber evidence="3 7">5.1.3.13</ecNumber>
    </recommendedName>
    <alternativeName>
        <fullName evidence="7">Thymidine diphospho-4-keto-rhamnose 3,5-epimerase</fullName>
    </alternativeName>
</protein>
<comment type="subunit">
    <text evidence="7">Homodimer.</text>
</comment>
<dbReference type="Pfam" id="PF00908">
    <property type="entry name" value="dTDP_sugar_isom"/>
    <property type="match status" value="1"/>
</dbReference>
<evidence type="ECO:0000256" key="8">
    <source>
        <dbReference type="SAM" id="MobiDB-lite"/>
    </source>
</evidence>
<name>A0A506UFL7_9HYPH</name>
<proteinExistence type="inferred from homology"/>
<dbReference type="EMBL" id="VHLH01000005">
    <property type="protein sequence ID" value="TPW30637.1"/>
    <property type="molecule type" value="Genomic_DNA"/>
</dbReference>
<dbReference type="Proteomes" id="UP000320314">
    <property type="component" value="Unassembled WGS sequence"/>
</dbReference>
<dbReference type="InterPro" id="IPR000888">
    <property type="entry name" value="RmlC-like"/>
</dbReference>
<dbReference type="GO" id="GO:0005829">
    <property type="term" value="C:cytosol"/>
    <property type="evidence" value="ECO:0007669"/>
    <property type="project" value="TreeGrafter"/>
</dbReference>
<dbReference type="PANTHER" id="PTHR21047">
    <property type="entry name" value="DTDP-6-DEOXY-D-GLUCOSE-3,5 EPIMERASE"/>
    <property type="match status" value="1"/>
</dbReference>
<dbReference type="InterPro" id="IPR014710">
    <property type="entry name" value="RmlC-like_jellyroll"/>
</dbReference>
<feature type="active site" description="Proton acceptor" evidence="5">
    <location>
        <position position="63"/>
    </location>
</feature>
<feature type="active site" description="Proton donor" evidence="5">
    <location>
        <position position="133"/>
    </location>
</feature>
<dbReference type="OrthoDB" id="9800680at2"/>
<comment type="catalytic activity">
    <reaction evidence="1 7">
        <text>dTDP-4-dehydro-6-deoxy-alpha-D-glucose = dTDP-4-dehydro-beta-L-rhamnose</text>
        <dbReference type="Rhea" id="RHEA:16969"/>
        <dbReference type="ChEBI" id="CHEBI:57649"/>
        <dbReference type="ChEBI" id="CHEBI:62830"/>
        <dbReference type="EC" id="5.1.3.13"/>
    </reaction>
</comment>
<comment type="function">
    <text evidence="2 7">Catalyzes the epimerization of the C3' and C5'positions of dTDP-6-deoxy-D-xylo-4-hexulose, forming dTDP-6-deoxy-L-lyxo-4-hexulose.</text>
</comment>
<dbReference type="CDD" id="cd00438">
    <property type="entry name" value="cupin_RmlC"/>
    <property type="match status" value="1"/>
</dbReference>
<dbReference type="GO" id="GO:0019305">
    <property type="term" value="P:dTDP-rhamnose biosynthetic process"/>
    <property type="evidence" value="ECO:0007669"/>
    <property type="project" value="UniProtKB-UniRule"/>
</dbReference>
<keyword evidence="7 9" id="KW-0413">Isomerase</keyword>
<comment type="caution">
    <text evidence="9">The sequence shown here is derived from an EMBL/GenBank/DDBJ whole genome shotgun (WGS) entry which is preliminary data.</text>
</comment>
<feature type="region of interest" description="Disordered" evidence="8">
    <location>
        <begin position="165"/>
        <end position="191"/>
    </location>
</feature>
<dbReference type="UniPathway" id="UPA00124"/>
<comment type="similarity">
    <text evidence="7">Belongs to the dTDP-4-dehydrorhamnose 3,5-epimerase family.</text>
</comment>